<sequence length="293" mass="32044">MAEREYVISTETTCDMPKSYYAENGINLLGLTYTIGGKDYDSAAGDSLSSAEFYQMIREGAMPKTSQVSIEKAAQSFEKLVRQGKDIFHLAFSSGLSGTFQSLSIAAKEVMDHNPGSKIVVVDSLAASMGQGLMLNYAVQLKKEGKSLDELAAIITRDRLKFVHNFTVNDLFHLHRGGRVSKMTAVVGSALGIKPLLHVDDNGHLINVGKTRGRKQALGWLVDKMAERIGDNRNDWVYISHSACKEDAEYVAGLVRDRFHIDNILIGDIGQVIGSHTGIGTVALFFIGDSREI</sequence>
<dbReference type="PANTHER" id="PTHR33434:SF3">
    <property type="entry name" value="DEGV DOMAIN-CONTAINING PROTEIN YITS"/>
    <property type="match status" value="1"/>
</dbReference>
<dbReference type="InterPro" id="IPR003797">
    <property type="entry name" value="DegV"/>
</dbReference>
<dbReference type="Pfam" id="PF02645">
    <property type="entry name" value="DegV"/>
    <property type="match status" value="1"/>
</dbReference>
<dbReference type="Proteomes" id="UP000824241">
    <property type="component" value="Unassembled WGS sequence"/>
</dbReference>
<dbReference type="AlphaFoldDB" id="A0A9D1J4Q1"/>
<dbReference type="InterPro" id="IPR043168">
    <property type="entry name" value="DegV_C"/>
</dbReference>
<evidence type="ECO:0000313" key="4">
    <source>
        <dbReference type="Proteomes" id="UP000824241"/>
    </source>
</evidence>
<evidence type="ECO:0000313" key="3">
    <source>
        <dbReference type="EMBL" id="HIR60981.1"/>
    </source>
</evidence>
<comment type="caution">
    <text evidence="3">The sequence shown here is derived from an EMBL/GenBank/DDBJ whole genome shotgun (WGS) entry which is preliminary data.</text>
</comment>
<dbReference type="Gene3D" id="2.20.28.50">
    <property type="entry name" value="degv family protein"/>
    <property type="match status" value="1"/>
</dbReference>
<name>A0A9D1J4Q1_9FIRM</name>
<dbReference type="PROSITE" id="PS51482">
    <property type="entry name" value="DEGV"/>
    <property type="match status" value="1"/>
</dbReference>
<reference evidence="3" key="1">
    <citation type="submission" date="2020-10" db="EMBL/GenBank/DDBJ databases">
        <authorList>
            <person name="Gilroy R."/>
        </authorList>
    </citation>
    <scope>NUCLEOTIDE SEQUENCE</scope>
    <source>
        <strain evidence="3">CHK189-12415</strain>
    </source>
</reference>
<dbReference type="InterPro" id="IPR050270">
    <property type="entry name" value="DegV_domain_contain"/>
</dbReference>
<dbReference type="Gene3D" id="3.40.50.10440">
    <property type="entry name" value="Dihydroxyacetone kinase, domain 1"/>
    <property type="match status" value="1"/>
</dbReference>
<dbReference type="Gene3D" id="3.30.1180.10">
    <property type="match status" value="1"/>
</dbReference>
<protein>
    <submittedName>
        <fullName evidence="3">DegV family protein</fullName>
    </submittedName>
</protein>
<accession>A0A9D1J4Q1</accession>
<evidence type="ECO:0000256" key="2">
    <source>
        <dbReference type="ARBA" id="ARBA00023121"/>
    </source>
</evidence>
<dbReference type="NCBIfam" id="TIGR00762">
    <property type="entry name" value="DegV"/>
    <property type="match status" value="1"/>
</dbReference>
<dbReference type="GO" id="GO:0008289">
    <property type="term" value="F:lipid binding"/>
    <property type="evidence" value="ECO:0007669"/>
    <property type="project" value="UniProtKB-KW"/>
</dbReference>
<keyword evidence="2" id="KW-0446">Lipid-binding</keyword>
<organism evidence="3 4">
    <name type="scientific">Candidatus Faecivivens stercoravium</name>
    <dbReference type="NCBI Taxonomy" id="2840803"/>
    <lineage>
        <taxon>Bacteria</taxon>
        <taxon>Bacillati</taxon>
        <taxon>Bacillota</taxon>
        <taxon>Clostridia</taxon>
        <taxon>Eubacteriales</taxon>
        <taxon>Oscillospiraceae</taxon>
        <taxon>Oscillospiraceae incertae sedis</taxon>
        <taxon>Candidatus Faecivivens</taxon>
    </lineage>
</organism>
<dbReference type="PANTHER" id="PTHR33434">
    <property type="entry name" value="DEGV DOMAIN-CONTAINING PROTEIN DR_1986-RELATED"/>
    <property type="match status" value="1"/>
</dbReference>
<gene>
    <name evidence="3" type="ORF">IAB37_05330</name>
</gene>
<evidence type="ECO:0000256" key="1">
    <source>
        <dbReference type="ARBA" id="ARBA00003238"/>
    </source>
</evidence>
<proteinExistence type="predicted"/>
<dbReference type="EMBL" id="DVHA01000172">
    <property type="protein sequence ID" value="HIR60981.1"/>
    <property type="molecule type" value="Genomic_DNA"/>
</dbReference>
<comment type="function">
    <text evidence="1">May bind long-chain fatty acids, such as palmitate, and may play a role in lipid transport or fatty acid metabolism.</text>
</comment>
<dbReference type="SUPFAM" id="SSF82549">
    <property type="entry name" value="DAK1/DegV-like"/>
    <property type="match status" value="1"/>
</dbReference>
<reference evidence="3" key="2">
    <citation type="journal article" date="2021" name="PeerJ">
        <title>Extensive microbial diversity within the chicken gut microbiome revealed by metagenomics and culture.</title>
        <authorList>
            <person name="Gilroy R."/>
            <person name="Ravi A."/>
            <person name="Getino M."/>
            <person name="Pursley I."/>
            <person name="Horton D.L."/>
            <person name="Alikhan N.F."/>
            <person name="Baker D."/>
            <person name="Gharbi K."/>
            <person name="Hall N."/>
            <person name="Watson M."/>
            <person name="Adriaenssens E.M."/>
            <person name="Foster-Nyarko E."/>
            <person name="Jarju S."/>
            <person name="Secka A."/>
            <person name="Antonio M."/>
            <person name="Oren A."/>
            <person name="Chaudhuri R.R."/>
            <person name="La Ragione R."/>
            <person name="Hildebrand F."/>
            <person name="Pallen M.J."/>
        </authorList>
    </citation>
    <scope>NUCLEOTIDE SEQUENCE</scope>
    <source>
        <strain evidence="3">CHK189-12415</strain>
    </source>
</reference>